<keyword evidence="2" id="KW-0472">Membrane</keyword>
<comment type="caution">
    <text evidence="3">The sequence shown here is derived from an EMBL/GenBank/DDBJ whole genome shotgun (WGS) entry which is preliminary data.</text>
</comment>
<evidence type="ECO:0000256" key="1">
    <source>
        <dbReference type="SAM" id="Coils"/>
    </source>
</evidence>
<evidence type="ECO:0000256" key="2">
    <source>
        <dbReference type="SAM" id="Phobius"/>
    </source>
</evidence>
<dbReference type="AlphaFoldDB" id="A0A1E7Z172"/>
<sequence>MRGGRLGVPNEAKDRQAKSTNYVVLVGFLVLVGAGMFVYFRSHREEIAPPVPNPPAKGTDRTLTAKPAVQPARSAVGAGADAVPQAAQGASAESEQQQIARMEAQLQEIRERLEAERAAESR</sequence>
<evidence type="ECO:0000313" key="4">
    <source>
        <dbReference type="Proteomes" id="UP000175707"/>
    </source>
</evidence>
<feature type="transmembrane region" description="Helical" evidence="2">
    <location>
        <begin position="21"/>
        <end position="40"/>
    </location>
</feature>
<organism evidence="3 4">
    <name type="scientific">Acidithiobacillus caldus</name>
    <dbReference type="NCBI Taxonomy" id="33059"/>
    <lineage>
        <taxon>Bacteria</taxon>
        <taxon>Pseudomonadati</taxon>
        <taxon>Pseudomonadota</taxon>
        <taxon>Acidithiobacillia</taxon>
        <taxon>Acidithiobacillales</taxon>
        <taxon>Acidithiobacillaceae</taxon>
        <taxon>Acidithiobacillus</taxon>
    </lineage>
</organism>
<keyword evidence="2" id="KW-1133">Transmembrane helix</keyword>
<keyword evidence="1" id="KW-0175">Coiled coil</keyword>
<keyword evidence="2" id="KW-0812">Transmembrane</keyword>
<dbReference type="EMBL" id="LZYH01000254">
    <property type="protein sequence ID" value="OFC62358.1"/>
    <property type="molecule type" value="Genomic_DNA"/>
</dbReference>
<feature type="coiled-coil region" evidence="1">
    <location>
        <begin position="92"/>
        <end position="119"/>
    </location>
</feature>
<protein>
    <submittedName>
        <fullName evidence="3">Uncharacterized protein</fullName>
    </submittedName>
</protein>
<gene>
    <name evidence="3" type="ORF">BAE30_02225</name>
</gene>
<dbReference type="Proteomes" id="UP000175707">
    <property type="component" value="Unassembled WGS sequence"/>
</dbReference>
<evidence type="ECO:0000313" key="3">
    <source>
        <dbReference type="EMBL" id="OFC62358.1"/>
    </source>
</evidence>
<reference evidence="3 4" key="1">
    <citation type="submission" date="2016-06" db="EMBL/GenBank/DDBJ databases">
        <title>Gene turnover analysis identifies the evolutionary adaptation of the extremophile Acidithiobacillus caldus.</title>
        <authorList>
            <person name="Zhang X."/>
        </authorList>
    </citation>
    <scope>NUCLEOTIDE SEQUENCE [LARGE SCALE GENOMIC DNA]</scope>
    <source>
        <strain evidence="3 4">S1</strain>
    </source>
</reference>
<accession>A0A1E7Z172</accession>
<proteinExistence type="predicted"/>
<name>A0A1E7Z172_9PROT</name>